<dbReference type="RefSeq" id="WP_165117538.1">
    <property type="nucleotide sequence ID" value="NZ_JAAKZG010000004.1"/>
</dbReference>
<comment type="caution">
    <text evidence="2">The sequence shown here is derived from an EMBL/GenBank/DDBJ whole genome shotgun (WGS) entry which is preliminary data.</text>
</comment>
<feature type="chain" id="PRO_5028888320" evidence="1">
    <location>
        <begin position="31"/>
        <end position="1605"/>
    </location>
</feature>
<evidence type="ECO:0000313" key="2">
    <source>
        <dbReference type="EMBL" id="NGN41793.1"/>
    </source>
</evidence>
<evidence type="ECO:0000313" key="3">
    <source>
        <dbReference type="Proteomes" id="UP000481252"/>
    </source>
</evidence>
<accession>A0A7C9R9X8</accession>
<feature type="signal peptide" evidence="1">
    <location>
        <begin position="1"/>
        <end position="30"/>
    </location>
</feature>
<evidence type="ECO:0000256" key="1">
    <source>
        <dbReference type="SAM" id="SignalP"/>
    </source>
</evidence>
<sequence>MSNKMKTKSRLLGSVGTTVLATMIASGAHAGGITIDDTLGVNVRGSQTITGTLDLVNPINANSGAVGATISGVSAGISRDGTQIGVTETVSGNRINASATGNRFANSIDLSLVQNGVNDGAASLGVARNQTVDPDGGVATVTSLVQGSSFFVDDLDFQSGSVSAIGNTISAATAVNEGSTSLAGNVPTTFVSVTAGSSNLAFPDGDGDGNLFASTGSLVAGSVQQNLEGGHSAAVTGNAIGLSLASTDDYTLSGSPALDDNTISATLKGNTAGSTIDIGSADAPSFKGSAAVTNLQLNTPGLSDDSAAENLGSQIAAIITGDAADALYELEGGLSVSGNRISSSITGNEALGATTGSAGNRILLGDGLLFAGAGGDGAGSTTSYTSGGVESAVAADLIIHNSQGNQGVSATERQSFSATTAGGQVLATVQSIDNGSVAQSADRVTVAAAGNAASSALANGQNAASFEGTVALANQQSNHNTDLSAANTGATIAAATGNEGGVTHNSSIGVTGNRIAATGYGNDVSQSVDLDATILLAGAGNVSLTGGTASQGNVSVSGNVTISSLQSGYGSNLTVTNSGSAIRLNADSQGSELNGTSVLGSTLTVGTNAQEAIALGNAAGNALSLEGTTVGSGAGIANVQILDGNSGVSATLAQAGTELTAGTDVDGSTLSVTGNTQRAIGYGSSAANALSVSANAITVGEADAPLASVINAAQAGELPFSNTVGGQPVVNAAYGILNDQSSRADVTANADGGQIGLAVEGDLRQSSARNELNAIVAAAYGNDAASAIAIDAGNVGIDILEEGEGAAVANVTNTQAVAADISATASGENVILASVDGDVIGSSLSAAQNLIQALVYGNRATDNSVTVTGTNIEAAGDGRGGVTFDTDSGALAANASFSVQNAQSAQGSVTASQLDDPDSPTTAAGILVSALGDISGSSVAADGNRSLASATANSAANALSIDVNRLATTSGVQNFQTAGADVTALIGLPGTPPTPGAAEDTFGIAVTADNPEDLDGTISGSLVTLQGGTLLFPVSSLSSGQVDYLTANGWTISGGNISGPASLLGTISVGDYATLQGGGTANLSYTIPAVSATAGTPNQGGVTVAVGADIAGSSVSVSGNVTAGSVTGNAASNALKIAATDISTGSDLAASTAGSLSADVIGAVADHALSNVQEVSYEEGAAYIASRVHGAFAIDATEGATIADSSLNISDNTQSATAVANTAGNVLSLDGTNISAGSALASDQWGDAIVEAFSNLEIFAPAAVSGSSVEISGNTNTALGVINDATNTLSVTGTNIASLSTAGEVVLSGDLVSGLWSATGDHVLSNRQTAYTAVEASAITQLYNEDSIAAETSGLNNSSLTVSGNRTVSEASANRADNKLTLDAASTLSANGGIVNRQDSEAAVSALSATLAGVALAGDATSAALDNSSVKVDGNSTTSLARGNAATNVLNAVAGSSYGASTAGAGSSVGAGGLEARANAAVLNGQTNSGNVSAVSIATVYAVALNGTTGIANGSVSVSGNQIASEAYGNSAVNKVSLSGLNTGTSSAAVSSYQANSGAITASVTQAALGVTGSGMVGGSSLGVKGNTISANAVGNSVSNAISRN</sequence>
<proteinExistence type="predicted"/>
<name>A0A7C9R9X8_9HYPH</name>
<dbReference type="EMBL" id="JAAKZG010000004">
    <property type="protein sequence ID" value="NGN41793.1"/>
    <property type="molecule type" value="Genomic_DNA"/>
</dbReference>
<organism evidence="2 3">
    <name type="scientific">Mesorhizobium zhangyense</name>
    <dbReference type="NCBI Taxonomy" id="1776730"/>
    <lineage>
        <taxon>Bacteria</taxon>
        <taxon>Pseudomonadati</taxon>
        <taxon>Pseudomonadota</taxon>
        <taxon>Alphaproteobacteria</taxon>
        <taxon>Hyphomicrobiales</taxon>
        <taxon>Phyllobacteriaceae</taxon>
        <taxon>Mesorhizobium</taxon>
    </lineage>
</organism>
<keyword evidence="1" id="KW-0732">Signal</keyword>
<keyword evidence="3" id="KW-1185">Reference proteome</keyword>
<dbReference type="Proteomes" id="UP000481252">
    <property type="component" value="Unassembled WGS sequence"/>
</dbReference>
<gene>
    <name evidence="2" type="ORF">G6N74_12000</name>
</gene>
<reference evidence="2 3" key="1">
    <citation type="submission" date="2020-02" db="EMBL/GenBank/DDBJ databases">
        <title>Genome sequence of the type strain CGMCC 1.15528 of Mesorhizobium zhangyense.</title>
        <authorList>
            <person name="Gao J."/>
            <person name="Sun J."/>
        </authorList>
    </citation>
    <scope>NUCLEOTIDE SEQUENCE [LARGE SCALE GENOMIC DNA]</scope>
    <source>
        <strain evidence="2 3">CGMCC 1.15528</strain>
    </source>
</reference>
<protein>
    <submittedName>
        <fullName evidence="2">S-layer family protein</fullName>
    </submittedName>
</protein>